<dbReference type="AlphaFoldDB" id="A0AA91TL29"/>
<evidence type="ECO:0000313" key="1">
    <source>
        <dbReference type="EMBL" id="OXL44827.1"/>
    </source>
</evidence>
<sequence length="324" mass="37140">MSQFKVHVQYIIYGCCGIELLIGNKLIKCDAGYGGPNPLASLIEACLDFSIAKKEGYESEDYIEETETTWDEEPGEMHLELKLLKNDMVIMDIQQRDDEKNVLQEWHETVPYEDFKEAIVVEGFRVLNAFGIHGYYTAWSDGVDFPLAALLHLTGKIQLNWDGDNCFTNLSKELECLSSYIEKLQIKEETHYDECKLYYEAWQLQTSGDPFEVGDKVDWTCVMSAEYKNAHGIIIDFEEEDHGFAKYSISGIVTQIIAERSEFPKGKRVVPYSQANTIQEEILRADGHEKDFGSDEKTDRTFWGYIVTLKDAVVKPLPEKESNF</sequence>
<accession>A0AA91TL29</accession>
<dbReference type="Pfam" id="PF20218">
    <property type="entry name" value="DUF6578"/>
    <property type="match status" value="1"/>
</dbReference>
<dbReference type="EMBL" id="NMPZ01000004">
    <property type="protein sequence ID" value="OXL44827.1"/>
    <property type="molecule type" value="Genomic_DNA"/>
</dbReference>
<comment type="caution">
    <text evidence="1">The sequence shown here is derived from an EMBL/GenBank/DDBJ whole genome shotgun (WGS) entry which is preliminary data.</text>
</comment>
<evidence type="ECO:0000313" key="2">
    <source>
        <dbReference type="Proteomes" id="UP000215155"/>
    </source>
</evidence>
<organism evidence="1 2">
    <name type="scientific">Segatella copri</name>
    <dbReference type="NCBI Taxonomy" id="165179"/>
    <lineage>
        <taxon>Bacteria</taxon>
        <taxon>Pseudomonadati</taxon>
        <taxon>Bacteroidota</taxon>
        <taxon>Bacteroidia</taxon>
        <taxon>Bacteroidales</taxon>
        <taxon>Prevotellaceae</taxon>
        <taxon>Segatella</taxon>
    </lineage>
</organism>
<reference evidence="1 2" key="1">
    <citation type="submission" date="2017-07" db="EMBL/GenBank/DDBJ databases">
        <title>Draft genome sequence of Prevotella copri isolated from the gut of healthy adult Indian.</title>
        <authorList>
            <person name="Das B."/>
            <person name="Bag S."/>
            <person name="Ghosh T.S."/>
        </authorList>
    </citation>
    <scope>NUCLEOTIDE SEQUENCE [LARGE SCALE GENOMIC DNA]</scope>
    <source>
        <strain evidence="1 2">Indica</strain>
    </source>
</reference>
<gene>
    <name evidence="1" type="ORF">CFT61_03930</name>
</gene>
<proteinExistence type="predicted"/>
<name>A0AA91TL29_9BACT</name>
<protein>
    <submittedName>
        <fullName evidence="1">Uncharacterized protein</fullName>
    </submittedName>
</protein>
<dbReference type="Proteomes" id="UP000215155">
    <property type="component" value="Unassembled WGS sequence"/>
</dbReference>
<dbReference type="InterPro" id="IPR046485">
    <property type="entry name" value="DUF6578"/>
</dbReference>
<dbReference type="RefSeq" id="WP_089543169.1">
    <property type="nucleotide sequence ID" value="NZ_NMPZ01000004.1"/>
</dbReference>